<evidence type="ECO:0000313" key="5">
    <source>
        <dbReference type="Proteomes" id="UP000183994"/>
    </source>
</evidence>
<evidence type="ECO:0000313" key="4">
    <source>
        <dbReference type="EMBL" id="SHL43420.1"/>
    </source>
</evidence>
<keyword evidence="1" id="KW-0808">Transferase</keyword>
<reference evidence="5" key="1">
    <citation type="submission" date="2016-11" db="EMBL/GenBank/DDBJ databases">
        <authorList>
            <person name="Varghese N."/>
            <person name="Submissions S."/>
        </authorList>
    </citation>
    <scope>NUCLEOTIDE SEQUENCE [LARGE SCALE GENOMIC DNA]</scope>
    <source>
        <strain evidence="5">DSM 16219</strain>
    </source>
</reference>
<dbReference type="EMBL" id="FQZU01000071">
    <property type="protein sequence ID" value="SHL43420.1"/>
    <property type="molecule type" value="Genomic_DNA"/>
</dbReference>
<dbReference type="InterPro" id="IPR011063">
    <property type="entry name" value="TilS/TtcA_N"/>
</dbReference>
<dbReference type="OrthoDB" id="9801054at2"/>
<dbReference type="RefSeq" id="WP_073479138.1">
    <property type="nucleotide sequence ID" value="NZ_FQZU01000071.1"/>
</dbReference>
<dbReference type="InterPro" id="IPR014729">
    <property type="entry name" value="Rossmann-like_a/b/a_fold"/>
</dbReference>
<proteinExistence type="predicted"/>
<dbReference type="Pfam" id="PF01171">
    <property type="entry name" value="ATP_bind_3"/>
    <property type="match status" value="1"/>
</dbReference>
<keyword evidence="5" id="KW-1185">Reference proteome</keyword>
<gene>
    <name evidence="4" type="ORF">SAMN02745216_05185</name>
</gene>
<name>A0A1M7AKX7_9BACT</name>
<dbReference type="Proteomes" id="UP000183994">
    <property type="component" value="Unassembled WGS sequence"/>
</dbReference>
<dbReference type="PANTHER" id="PTHR43686">
    <property type="entry name" value="SULFURTRANSFERASE-RELATED"/>
    <property type="match status" value="1"/>
</dbReference>
<evidence type="ECO:0000256" key="2">
    <source>
        <dbReference type="PIRSR" id="PIRSR004976-51"/>
    </source>
</evidence>
<accession>A0A1M7AKX7</accession>
<feature type="domain" description="tRNA(Ile)-lysidine/2-thiocytidine synthase N-terminal" evidence="3">
    <location>
        <begin position="40"/>
        <end position="209"/>
    </location>
</feature>
<sequence>MSRFARVHGVKRATGAYKVLNRQVGKAQQAYSMIQEGDRVAVGISGGKDSFTLMWILQERLSRIPVKYHLEGIHIDPGFEDSSADQIAQYCESMNYRLRVEKTDFGIRAHSDENRENPCFLCSRLRRQRLFELAQEMGCTKIALGHHKDDLIETLFLNMCYTGEIATMKPYQEFFGGEITVIRPLAYTDEKNIAYFARAMNMPEIENACPTSGASKREEIKQLLEGLYKQNPKIRGNLFRSMSRVKTDYLLK</sequence>
<keyword evidence="2" id="KW-0067">ATP-binding</keyword>
<keyword evidence="2" id="KW-0547">Nucleotide-binding</keyword>
<dbReference type="GO" id="GO:0016740">
    <property type="term" value="F:transferase activity"/>
    <property type="evidence" value="ECO:0007669"/>
    <property type="project" value="UniProtKB-KW"/>
</dbReference>
<dbReference type="CDD" id="cd24138">
    <property type="entry name" value="TtcA-like"/>
    <property type="match status" value="1"/>
</dbReference>
<feature type="binding site" evidence="2">
    <location>
        <begin position="43"/>
        <end position="45"/>
    </location>
    <ligand>
        <name>ATP</name>
        <dbReference type="ChEBI" id="CHEBI:30616"/>
    </ligand>
</feature>
<feature type="binding site" evidence="2">
    <location>
        <position position="49"/>
    </location>
    <ligand>
        <name>ATP</name>
        <dbReference type="ChEBI" id="CHEBI:30616"/>
    </ligand>
</feature>
<dbReference type="GO" id="GO:0008033">
    <property type="term" value="P:tRNA processing"/>
    <property type="evidence" value="ECO:0007669"/>
    <property type="project" value="InterPro"/>
</dbReference>
<feature type="binding site" evidence="2">
    <location>
        <position position="75"/>
    </location>
    <ligand>
        <name>ATP</name>
        <dbReference type="ChEBI" id="CHEBI:30616"/>
    </ligand>
</feature>
<dbReference type="Gene3D" id="3.40.50.620">
    <property type="entry name" value="HUPs"/>
    <property type="match status" value="1"/>
</dbReference>
<evidence type="ECO:0000256" key="1">
    <source>
        <dbReference type="ARBA" id="ARBA00022679"/>
    </source>
</evidence>
<dbReference type="PANTHER" id="PTHR43686:SF1">
    <property type="entry name" value="AMINOTRAN_5 DOMAIN-CONTAINING PROTEIN"/>
    <property type="match status" value="1"/>
</dbReference>
<feature type="binding site" evidence="2">
    <location>
        <position position="150"/>
    </location>
    <ligand>
        <name>ATP</name>
        <dbReference type="ChEBI" id="CHEBI:30616"/>
    </ligand>
</feature>
<dbReference type="PIRSF" id="PIRSF004976">
    <property type="entry name" value="ATPase_YdaO"/>
    <property type="match status" value="1"/>
</dbReference>
<dbReference type="AlphaFoldDB" id="A0A1M7AKX7"/>
<feature type="binding site" evidence="2">
    <location>
        <position position="145"/>
    </location>
    <ligand>
        <name>ATP</name>
        <dbReference type="ChEBI" id="CHEBI:30616"/>
    </ligand>
</feature>
<organism evidence="4 5">
    <name type="scientific">Desulfatibacillum alkenivorans DSM 16219</name>
    <dbReference type="NCBI Taxonomy" id="1121393"/>
    <lineage>
        <taxon>Bacteria</taxon>
        <taxon>Pseudomonadati</taxon>
        <taxon>Thermodesulfobacteriota</taxon>
        <taxon>Desulfobacteria</taxon>
        <taxon>Desulfobacterales</taxon>
        <taxon>Desulfatibacillaceae</taxon>
        <taxon>Desulfatibacillum</taxon>
    </lineage>
</organism>
<protein>
    <submittedName>
        <fullName evidence="4">tRNA 2-thiocytidine biosynthesis protein TtcA</fullName>
    </submittedName>
</protein>
<dbReference type="SUPFAM" id="SSF52402">
    <property type="entry name" value="Adenine nucleotide alpha hydrolases-like"/>
    <property type="match status" value="1"/>
</dbReference>
<dbReference type="GO" id="GO:0005524">
    <property type="term" value="F:ATP binding"/>
    <property type="evidence" value="ECO:0007669"/>
    <property type="project" value="UniProtKB-KW"/>
</dbReference>
<evidence type="ECO:0000259" key="3">
    <source>
        <dbReference type="Pfam" id="PF01171"/>
    </source>
</evidence>
<dbReference type="STRING" id="1121393.SAMN02745216_05185"/>
<dbReference type="InterPro" id="IPR035107">
    <property type="entry name" value="tRNA_thiolation_TtcA_Ctu1"/>
</dbReference>